<dbReference type="GeneID" id="9628282"/>
<dbReference type="InterPro" id="IPR051681">
    <property type="entry name" value="Ser/Thr_Kinases-Pseudokinases"/>
</dbReference>
<dbReference type="PROSITE" id="PS00108">
    <property type="entry name" value="PROTEIN_KINASE_ST"/>
    <property type="match status" value="1"/>
</dbReference>
<dbReference type="InterPro" id="IPR008271">
    <property type="entry name" value="Ser/Thr_kinase_AS"/>
</dbReference>
<dbReference type="PANTHER" id="PTHR44329">
    <property type="entry name" value="SERINE/THREONINE-PROTEIN KINASE TNNI3K-RELATED"/>
    <property type="match status" value="1"/>
</dbReference>
<feature type="domain" description="Protein kinase" evidence="1">
    <location>
        <begin position="1"/>
        <end position="183"/>
    </location>
</feature>
<dbReference type="AlphaFoldDB" id="D8UJI3"/>
<dbReference type="PANTHER" id="PTHR44329:SF214">
    <property type="entry name" value="PROTEIN KINASE DOMAIN-CONTAINING PROTEIN"/>
    <property type="match status" value="1"/>
</dbReference>
<accession>D8UJI3</accession>
<gene>
    <name evidence="2" type="ORF">VOLCADRAFT_100138</name>
</gene>
<organism evidence="3">
    <name type="scientific">Volvox carteri f. nagariensis</name>
    <dbReference type="NCBI Taxonomy" id="3068"/>
    <lineage>
        <taxon>Eukaryota</taxon>
        <taxon>Viridiplantae</taxon>
        <taxon>Chlorophyta</taxon>
        <taxon>core chlorophytes</taxon>
        <taxon>Chlorophyceae</taxon>
        <taxon>CS clade</taxon>
        <taxon>Chlamydomonadales</taxon>
        <taxon>Volvocaceae</taxon>
        <taxon>Volvox</taxon>
    </lineage>
</organism>
<dbReference type="PROSITE" id="PS50011">
    <property type="entry name" value="PROTEIN_KINASE_DOM"/>
    <property type="match status" value="1"/>
</dbReference>
<dbReference type="Gene3D" id="1.10.510.10">
    <property type="entry name" value="Transferase(Phosphotransferase) domain 1"/>
    <property type="match status" value="1"/>
</dbReference>
<evidence type="ECO:0000313" key="2">
    <source>
        <dbReference type="EMBL" id="EFJ40128.1"/>
    </source>
</evidence>
<proteinExistence type="predicted"/>
<dbReference type="InterPro" id="IPR000719">
    <property type="entry name" value="Prot_kinase_dom"/>
</dbReference>
<dbReference type="SUPFAM" id="SSF56112">
    <property type="entry name" value="Protein kinase-like (PK-like)"/>
    <property type="match status" value="1"/>
</dbReference>
<dbReference type="GO" id="GO:0004674">
    <property type="term" value="F:protein serine/threonine kinase activity"/>
    <property type="evidence" value="ECO:0007669"/>
    <property type="project" value="TreeGrafter"/>
</dbReference>
<reference evidence="2 3" key="1">
    <citation type="journal article" date="2010" name="Science">
        <title>Genomic analysis of organismal complexity in the multicellular green alga Volvox carteri.</title>
        <authorList>
            <person name="Prochnik S.E."/>
            <person name="Umen J."/>
            <person name="Nedelcu A.M."/>
            <person name="Hallmann A."/>
            <person name="Miller S.M."/>
            <person name="Nishii I."/>
            <person name="Ferris P."/>
            <person name="Kuo A."/>
            <person name="Mitros T."/>
            <person name="Fritz-Laylin L.K."/>
            <person name="Hellsten U."/>
            <person name="Chapman J."/>
            <person name="Simakov O."/>
            <person name="Rensing S.A."/>
            <person name="Terry A."/>
            <person name="Pangilinan J."/>
            <person name="Kapitonov V."/>
            <person name="Jurka J."/>
            <person name="Salamov A."/>
            <person name="Shapiro H."/>
            <person name="Schmutz J."/>
            <person name="Grimwood J."/>
            <person name="Lindquist E."/>
            <person name="Lucas S."/>
            <person name="Grigoriev I.V."/>
            <person name="Schmitt R."/>
            <person name="Kirk D."/>
            <person name="Rokhsar D.S."/>
        </authorList>
    </citation>
    <scope>NUCLEOTIDE SEQUENCE [LARGE SCALE GENOMIC DNA]</scope>
    <source>
        <strain evidence="3">f. Nagariensis / Eve</strain>
    </source>
</reference>
<dbReference type="GO" id="GO:0005524">
    <property type="term" value="F:ATP binding"/>
    <property type="evidence" value="ECO:0007669"/>
    <property type="project" value="InterPro"/>
</dbReference>
<keyword evidence="3" id="KW-1185">Reference proteome</keyword>
<dbReference type="EMBL" id="GL378427">
    <property type="protein sequence ID" value="EFJ40128.1"/>
    <property type="molecule type" value="Genomic_DNA"/>
</dbReference>
<dbReference type="KEGG" id="vcn:VOLCADRAFT_100138"/>
<dbReference type="OrthoDB" id="547759at2759"/>
<protein>
    <recommendedName>
        <fullName evidence="1">Protein kinase domain-containing protein</fullName>
    </recommendedName>
</protein>
<dbReference type="RefSeq" id="XP_002958824.1">
    <property type="nucleotide sequence ID" value="XM_002958778.1"/>
</dbReference>
<dbReference type="InParanoid" id="D8UJI3"/>
<dbReference type="Proteomes" id="UP000001058">
    <property type="component" value="Unassembled WGS sequence"/>
</dbReference>
<sequence>MNIAQALSYLHPTILHRDLKPANVLIAQPDSDKPIAKLADFGLSRLRDTVLMTQNPEVGTACLLSRTARRCTDGSHALFPYTSVHIRTLGLHGSELHFRPDRCISIVQAPYMAPEIFDLRNNIFTDRMRCGRHRQQRKTLQLPEVDPLAVPALQYGDVRRTPRLLETYKMCDVSSSSSSSSSS</sequence>
<evidence type="ECO:0000313" key="3">
    <source>
        <dbReference type="Proteomes" id="UP000001058"/>
    </source>
</evidence>
<dbReference type="Pfam" id="PF00069">
    <property type="entry name" value="Pkinase"/>
    <property type="match status" value="1"/>
</dbReference>
<evidence type="ECO:0000259" key="1">
    <source>
        <dbReference type="PROSITE" id="PS50011"/>
    </source>
</evidence>
<name>D8UJI3_VOLCA</name>
<dbReference type="InterPro" id="IPR011009">
    <property type="entry name" value="Kinase-like_dom_sf"/>
</dbReference>